<evidence type="ECO:0000313" key="2">
    <source>
        <dbReference type="EMBL" id="WEA13328.1"/>
    </source>
</evidence>
<dbReference type="RefSeq" id="WP_165705624.1">
    <property type="nucleotide sequence ID" value="NZ_CP099987.1"/>
</dbReference>
<protein>
    <submittedName>
        <fullName evidence="2">Uncharacterized protein</fullName>
    </submittedName>
</protein>
<evidence type="ECO:0000256" key="1">
    <source>
        <dbReference type="SAM" id="SignalP"/>
    </source>
</evidence>
<dbReference type="EMBL" id="CP118627">
    <property type="protein sequence ID" value="WEA13328.1"/>
    <property type="molecule type" value="Genomic_DNA"/>
</dbReference>
<dbReference type="Proteomes" id="UP001217324">
    <property type="component" value="Chromosome"/>
</dbReference>
<keyword evidence="1" id="KW-0732">Signal</keyword>
<dbReference type="AlphaFoldDB" id="A0AAX3N9G6"/>
<reference evidence="2" key="1">
    <citation type="submission" date="2023-02" db="EMBL/GenBank/DDBJ databases">
        <title>Comparative genomics and fermentation flavor characterization of five lactic acid bacteria reveal flavor biosynthesis metabolic pathways in fermented muskmelon puree.</title>
        <authorList>
            <person name="Yuan L."/>
            <person name="Li M."/>
            <person name="Xu X."/>
            <person name="Lao F."/>
            <person name="Wu J."/>
        </authorList>
    </citation>
    <scope>NUCLEOTIDE SEQUENCE</scope>
    <source>
        <strain evidence="2">Pa-2</strain>
    </source>
</reference>
<feature type="chain" id="PRO_5043690885" evidence="1">
    <location>
        <begin position="32"/>
        <end position="60"/>
    </location>
</feature>
<proteinExistence type="predicted"/>
<organism evidence="2 3">
    <name type="scientific">Lactococcus garvieae</name>
    <dbReference type="NCBI Taxonomy" id="1363"/>
    <lineage>
        <taxon>Bacteria</taxon>
        <taxon>Bacillati</taxon>
        <taxon>Bacillota</taxon>
        <taxon>Bacilli</taxon>
        <taxon>Lactobacillales</taxon>
        <taxon>Streptococcaceae</taxon>
        <taxon>Lactococcus</taxon>
    </lineage>
</organism>
<feature type="signal peptide" evidence="1">
    <location>
        <begin position="1"/>
        <end position="31"/>
    </location>
</feature>
<name>A0AAX3N9G6_9LACT</name>
<accession>A0AAX3N9G6</accession>
<sequence>MKNILHKYLKLFCAFLLVITSLFSNTNRIFADEVGSGLAINAVGNFLNRPTNTAMFTSNM</sequence>
<gene>
    <name evidence="2" type="ORF">PWF74_07255</name>
</gene>
<evidence type="ECO:0000313" key="3">
    <source>
        <dbReference type="Proteomes" id="UP001217324"/>
    </source>
</evidence>